<comment type="caution">
    <text evidence="2">The sequence shown here is derived from an EMBL/GenBank/DDBJ whole genome shotgun (WGS) entry which is preliminary data.</text>
</comment>
<organism evidence="2 3">
    <name type="scientific">Georgenia daeguensis</name>
    <dbReference type="NCBI Taxonomy" id="908355"/>
    <lineage>
        <taxon>Bacteria</taxon>
        <taxon>Bacillati</taxon>
        <taxon>Actinomycetota</taxon>
        <taxon>Actinomycetes</taxon>
        <taxon>Micrococcales</taxon>
        <taxon>Bogoriellaceae</taxon>
        <taxon>Georgenia</taxon>
    </lineage>
</organism>
<evidence type="ECO:0000313" key="3">
    <source>
        <dbReference type="Proteomes" id="UP001499841"/>
    </source>
</evidence>
<accession>A0ABP8EUT2</accession>
<protein>
    <recommendedName>
        <fullName evidence="4">DUF4307 domain-containing protein</fullName>
    </recommendedName>
</protein>
<evidence type="ECO:0000256" key="1">
    <source>
        <dbReference type="SAM" id="Phobius"/>
    </source>
</evidence>
<keyword evidence="1" id="KW-0472">Membrane</keyword>
<evidence type="ECO:0008006" key="4">
    <source>
        <dbReference type="Google" id="ProtNLM"/>
    </source>
</evidence>
<keyword evidence="1" id="KW-1133">Transmembrane helix</keyword>
<sequence>MGGLTGEARDRVRAMSLWLVTGIVLAGVAVGLYAVIVGFDRIRPAAVERVAPAAGQRDLIVEYVGGSPGCGDPHRVEVTESDDEVVVAATVVVRHGTRFNAACDDQGFSMVQTVRLAEPLGDRAVRDASRPDVTVPVLGDLAELADVG</sequence>
<feature type="transmembrane region" description="Helical" evidence="1">
    <location>
        <begin position="15"/>
        <end position="39"/>
    </location>
</feature>
<gene>
    <name evidence="2" type="ORF">GCM10022262_18770</name>
</gene>
<reference evidence="3" key="1">
    <citation type="journal article" date="2019" name="Int. J. Syst. Evol. Microbiol.">
        <title>The Global Catalogue of Microorganisms (GCM) 10K type strain sequencing project: providing services to taxonomists for standard genome sequencing and annotation.</title>
        <authorList>
            <consortium name="The Broad Institute Genomics Platform"/>
            <consortium name="The Broad Institute Genome Sequencing Center for Infectious Disease"/>
            <person name="Wu L."/>
            <person name="Ma J."/>
        </authorList>
    </citation>
    <scope>NUCLEOTIDE SEQUENCE [LARGE SCALE GENOMIC DNA]</scope>
    <source>
        <strain evidence="3">JCM 17459</strain>
    </source>
</reference>
<name>A0ABP8EUT2_9MICO</name>
<evidence type="ECO:0000313" key="2">
    <source>
        <dbReference type="EMBL" id="GAA4287518.1"/>
    </source>
</evidence>
<keyword evidence="3" id="KW-1185">Reference proteome</keyword>
<keyword evidence="1" id="KW-0812">Transmembrane</keyword>
<dbReference type="Proteomes" id="UP001499841">
    <property type="component" value="Unassembled WGS sequence"/>
</dbReference>
<dbReference type="RefSeq" id="WP_345040277.1">
    <property type="nucleotide sequence ID" value="NZ_BAABBA010000008.1"/>
</dbReference>
<proteinExistence type="predicted"/>
<dbReference type="EMBL" id="BAABBA010000008">
    <property type="protein sequence ID" value="GAA4287518.1"/>
    <property type="molecule type" value="Genomic_DNA"/>
</dbReference>